<keyword evidence="3" id="KW-1185">Reference proteome</keyword>
<dbReference type="Pfam" id="PF12094">
    <property type="entry name" value="DUF3570"/>
    <property type="match status" value="1"/>
</dbReference>
<gene>
    <name evidence="2" type="ORF">RM573_01885</name>
</gene>
<protein>
    <submittedName>
        <fullName evidence="2">DUF3570 domain-containing protein</fullName>
    </submittedName>
</protein>
<dbReference type="InterPro" id="IPR021953">
    <property type="entry name" value="DUF3570"/>
</dbReference>
<dbReference type="EMBL" id="JAVRIF010000001">
    <property type="protein sequence ID" value="MDT0602334.1"/>
    <property type="molecule type" value="Genomic_DNA"/>
</dbReference>
<evidence type="ECO:0000313" key="2">
    <source>
        <dbReference type="EMBL" id="MDT0602334.1"/>
    </source>
</evidence>
<name>A0ABU2ZWM8_9GAMM</name>
<evidence type="ECO:0000313" key="3">
    <source>
        <dbReference type="Proteomes" id="UP001266357"/>
    </source>
</evidence>
<dbReference type="SUPFAM" id="SSF56935">
    <property type="entry name" value="Porins"/>
    <property type="match status" value="1"/>
</dbReference>
<keyword evidence="1" id="KW-0732">Signal</keyword>
<sequence>MQLKNKTKPNLKVLLSTATCALLGTASQASTEESWEFDTAIMHYAEIDRVSATEAIIAGKKTFANDEVLNLKLTVDALTGASPNGATAQPTAQTFTRPSGNGQYVVNAGETPLDDTFHDTRVQLTGQWSQPLLSDYVVSVGGNFSKEYDYMSASINGNLARDFNQKNTTLSAGMSYAYDVIEPEGGLPTPFSSMVIGDSNESGFDEAFNHTRMGSDDSKTTLDLLFGVTQVINRNMIVQLNYSYSTASGYLTDPFKVVSAINASGVAEDYIYENRPDERTKHSFFGQTKYHFDTGILDASYRFMTDDWEIDSHTVDVMYRIPFDNGHYIEPHLRVYTQSAADFYQPFFSDDQIMPQYISSDYRIGDLDTYTVGIKYGLPVGNGNELAFRLEYYHQTPKNNGIEAVGVLNDVELYEQVDAIIAQVTYSF</sequence>
<dbReference type="RefSeq" id="WP_311576355.1">
    <property type="nucleotide sequence ID" value="NZ_JAVRIF010000001.1"/>
</dbReference>
<evidence type="ECO:0000256" key="1">
    <source>
        <dbReference type="SAM" id="SignalP"/>
    </source>
</evidence>
<organism evidence="2 3">
    <name type="scientific">Thalassotalea castellviae</name>
    <dbReference type="NCBI Taxonomy" id="3075612"/>
    <lineage>
        <taxon>Bacteria</taxon>
        <taxon>Pseudomonadati</taxon>
        <taxon>Pseudomonadota</taxon>
        <taxon>Gammaproteobacteria</taxon>
        <taxon>Alteromonadales</taxon>
        <taxon>Colwelliaceae</taxon>
        <taxon>Thalassotalea</taxon>
    </lineage>
</organism>
<proteinExistence type="predicted"/>
<dbReference type="Proteomes" id="UP001266357">
    <property type="component" value="Unassembled WGS sequence"/>
</dbReference>
<comment type="caution">
    <text evidence="2">The sequence shown here is derived from an EMBL/GenBank/DDBJ whole genome shotgun (WGS) entry which is preliminary data.</text>
</comment>
<accession>A0ABU2ZWM8</accession>
<feature type="chain" id="PRO_5046550610" evidence="1">
    <location>
        <begin position="30"/>
        <end position="428"/>
    </location>
</feature>
<reference evidence="2 3" key="1">
    <citation type="submission" date="2023-09" db="EMBL/GenBank/DDBJ databases">
        <authorList>
            <person name="Rey-Velasco X."/>
        </authorList>
    </citation>
    <scope>NUCLEOTIDE SEQUENCE [LARGE SCALE GENOMIC DNA]</scope>
    <source>
        <strain evidence="2 3">W431</strain>
    </source>
</reference>
<feature type="signal peptide" evidence="1">
    <location>
        <begin position="1"/>
        <end position="29"/>
    </location>
</feature>